<comment type="caution">
    <text evidence="3">The sequence shown here is derived from an EMBL/GenBank/DDBJ whole genome shotgun (WGS) entry which is preliminary data.</text>
</comment>
<evidence type="ECO:0000259" key="2">
    <source>
        <dbReference type="Pfam" id="PF09990"/>
    </source>
</evidence>
<gene>
    <name evidence="3" type="ORF">QE424_001661</name>
</gene>
<evidence type="ECO:0000313" key="3">
    <source>
        <dbReference type="EMBL" id="MDQ1108502.1"/>
    </source>
</evidence>
<sequence>MSTTAVVTRHWVIHPFHAAVLGGVLPLFLGALLADYAYWNTYEIQWSNFASWLLVGAMVMTTLALLCGLVGLVRGSRNGFYVIVLAVTWIVGFINSLHHARDAWAIMPAALLWSVIVTVLALIATWLGFASVRVRVGGVL</sequence>
<dbReference type="Proteomes" id="UP001226084">
    <property type="component" value="Unassembled WGS sequence"/>
</dbReference>
<keyword evidence="1" id="KW-1133">Transmembrane helix</keyword>
<evidence type="ECO:0000256" key="1">
    <source>
        <dbReference type="SAM" id="Phobius"/>
    </source>
</evidence>
<dbReference type="PIRSF" id="PIRSF029509">
    <property type="entry name" value="UCP029509"/>
    <property type="match status" value="1"/>
</dbReference>
<feature type="transmembrane region" description="Helical" evidence="1">
    <location>
        <begin position="109"/>
        <end position="129"/>
    </location>
</feature>
<dbReference type="RefSeq" id="WP_093535710.1">
    <property type="nucleotide sequence ID" value="NZ_CP118898.1"/>
</dbReference>
<organism evidence="3 4">
    <name type="scientific">Stenotrophomonas rhizophila</name>
    <dbReference type="NCBI Taxonomy" id="216778"/>
    <lineage>
        <taxon>Bacteria</taxon>
        <taxon>Pseudomonadati</taxon>
        <taxon>Pseudomonadota</taxon>
        <taxon>Gammaproteobacteria</taxon>
        <taxon>Lysobacterales</taxon>
        <taxon>Lysobacteraceae</taxon>
        <taxon>Stenotrophomonas</taxon>
    </lineage>
</organism>
<dbReference type="InterPro" id="IPR019251">
    <property type="entry name" value="DUF2231_TM"/>
</dbReference>
<name>A0AAP5AIA8_9GAMM</name>
<feature type="domain" description="DUF2231" evidence="2">
    <location>
        <begin position="14"/>
        <end position="131"/>
    </location>
</feature>
<reference evidence="3" key="1">
    <citation type="submission" date="2023-07" db="EMBL/GenBank/DDBJ databases">
        <title>Functional and genomic diversity of the sorghum phyllosphere microbiome.</title>
        <authorList>
            <person name="Shade A."/>
        </authorList>
    </citation>
    <scope>NUCLEOTIDE SEQUENCE</scope>
    <source>
        <strain evidence="3">SORGH_AS_0457</strain>
    </source>
</reference>
<evidence type="ECO:0000313" key="4">
    <source>
        <dbReference type="Proteomes" id="UP001226084"/>
    </source>
</evidence>
<dbReference type="EMBL" id="JAUTAS010000001">
    <property type="protein sequence ID" value="MDQ1108502.1"/>
    <property type="molecule type" value="Genomic_DNA"/>
</dbReference>
<keyword evidence="1" id="KW-0812">Transmembrane</keyword>
<dbReference type="Pfam" id="PF09990">
    <property type="entry name" value="DUF2231"/>
    <property type="match status" value="1"/>
</dbReference>
<proteinExistence type="predicted"/>
<feature type="transmembrane region" description="Helical" evidence="1">
    <location>
        <begin position="16"/>
        <end position="38"/>
    </location>
</feature>
<dbReference type="AlphaFoldDB" id="A0AAP5AIA8"/>
<protein>
    <submittedName>
        <fullName evidence="3">Membrane protein</fullName>
    </submittedName>
</protein>
<feature type="transmembrane region" description="Helical" evidence="1">
    <location>
        <begin position="50"/>
        <end position="73"/>
    </location>
</feature>
<feature type="transmembrane region" description="Helical" evidence="1">
    <location>
        <begin position="79"/>
        <end position="97"/>
    </location>
</feature>
<dbReference type="InterPro" id="IPR016923">
    <property type="entry name" value="UCP029509"/>
</dbReference>
<keyword evidence="1" id="KW-0472">Membrane</keyword>
<accession>A0AAP5AIA8</accession>